<sequence>MSKYGPIIIVEDDPDDQMIYKEIIESLHPNTVVKVFDNGEDALTYLLTIQEQPFVIICDINLPRMNGLELRRRINDNETLRKKSIPFVFLSTSDASHIVNEAYDLTVQGFFVKAHVYAEIGSQLKYIFDYWKYCKHPNIR</sequence>
<dbReference type="GO" id="GO:0000160">
    <property type="term" value="P:phosphorelay signal transduction system"/>
    <property type="evidence" value="ECO:0007669"/>
    <property type="project" value="InterPro"/>
</dbReference>
<dbReference type="InterPro" id="IPR001789">
    <property type="entry name" value="Sig_transdc_resp-reg_receiver"/>
</dbReference>
<keyword evidence="4" id="KW-1185">Reference proteome</keyword>
<protein>
    <submittedName>
        <fullName evidence="3">CheY chemotaxis protein or a CheY-like REC (Receiver) domain</fullName>
    </submittedName>
</protein>
<dbReference type="SUPFAM" id="SSF52172">
    <property type="entry name" value="CheY-like"/>
    <property type="match status" value="1"/>
</dbReference>
<accession>A0A1C4BJ08</accession>
<reference evidence="3 4" key="1">
    <citation type="submission" date="2016-08" db="EMBL/GenBank/DDBJ databases">
        <authorList>
            <person name="Seilhamer J.J."/>
        </authorList>
    </citation>
    <scope>NUCLEOTIDE SEQUENCE [LARGE SCALE GENOMIC DNA]</scope>
    <source>
        <strain evidence="3 4">A37T2</strain>
    </source>
</reference>
<dbReference type="Proteomes" id="UP000242818">
    <property type="component" value="Unassembled WGS sequence"/>
</dbReference>
<evidence type="ECO:0000259" key="2">
    <source>
        <dbReference type="PROSITE" id="PS50110"/>
    </source>
</evidence>
<feature type="domain" description="Response regulatory" evidence="2">
    <location>
        <begin position="6"/>
        <end position="128"/>
    </location>
</feature>
<dbReference type="Pfam" id="PF00072">
    <property type="entry name" value="Response_reg"/>
    <property type="match status" value="1"/>
</dbReference>
<dbReference type="Gene3D" id="3.40.50.2300">
    <property type="match status" value="1"/>
</dbReference>
<organism evidence="3 4">
    <name type="scientific">Chitinophaga costaii</name>
    <dbReference type="NCBI Taxonomy" id="1335309"/>
    <lineage>
        <taxon>Bacteria</taxon>
        <taxon>Pseudomonadati</taxon>
        <taxon>Bacteroidota</taxon>
        <taxon>Chitinophagia</taxon>
        <taxon>Chitinophagales</taxon>
        <taxon>Chitinophagaceae</taxon>
        <taxon>Chitinophaga</taxon>
    </lineage>
</organism>
<dbReference type="PROSITE" id="PS50110">
    <property type="entry name" value="RESPONSE_REGULATORY"/>
    <property type="match status" value="1"/>
</dbReference>
<dbReference type="AlphaFoldDB" id="A0A1C4BJ08"/>
<dbReference type="SMART" id="SM00448">
    <property type="entry name" value="REC"/>
    <property type="match status" value="1"/>
</dbReference>
<dbReference type="OrthoDB" id="958614at2"/>
<keyword evidence="1" id="KW-0597">Phosphoprotein</keyword>
<dbReference type="EMBL" id="FMAR01000003">
    <property type="protein sequence ID" value="SCC06941.1"/>
    <property type="molecule type" value="Genomic_DNA"/>
</dbReference>
<name>A0A1C4BJ08_9BACT</name>
<evidence type="ECO:0000313" key="3">
    <source>
        <dbReference type="EMBL" id="SCC06941.1"/>
    </source>
</evidence>
<dbReference type="InterPro" id="IPR011006">
    <property type="entry name" value="CheY-like_superfamily"/>
</dbReference>
<evidence type="ECO:0000256" key="1">
    <source>
        <dbReference type="PROSITE-ProRule" id="PRU00169"/>
    </source>
</evidence>
<proteinExistence type="predicted"/>
<dbReference type="PANTHER" id="PTHR44520:SF2">
    <property type="entry name" value="RESPONSE REGULATOR RCP1"/>
    <property type="match status" value="1"/>
</dbReference>
<dbReference type="PANTHER" id="PTHR44520">
    <property type="entry name" value="RESPONSE REGULATOR RCP1-RELATED"/>
    <property type="match status" value="1"/>
</dbReference>
<dbReference type="STRING" id="1335309.GA0116948_103126"/>
<gene>
    <name evidence="3" type="ORF">GA0116948_103126</name>
</gene>
<dbReference type="RefSeq" id="WP_089710508.1">
    <property type="nucleotide sequence ID" value="NZ_FMAR01000003.1"/>
</dbReference>
<evidence type="ECO:0000313" key="4">
    <source>
        <dbReference type="Proteomes" id="UP000242818"/>
    </source>
</evidence>
<feature type="modified residue" description="4-aspartylphosphate" evidence="1">
    <location>
        <position position="59"/>
    </location>
</feature>
<dbReference type="InterPro" id="IPR052893">
    <property type="entry name" value="TCS_response_regulator"/>
</dbReference>